<organism evidence="4 5">
    <name type="scientific">Fodinibacter luteus</name>
    <dbReference type="NCBI Taxonomy" id="552064"/>
    <lineage>
        <taxon>Bacteria</taxon>
        <taxon>Bacillati</taxon>
        <taxon>Actinomycetota</taxon>
        <taxon>Actinomycetes</taxon>
        <taxon>Micrococcales</taxon>
        <taxon>Intrasporangiaceae</taxon>
        <taxon>Fodinibacter (ex Wang et al. 2009)</taxon>
    </lineage>
</organism>
<evidence type="ECO:0000313" key="4">
    <source>
        <dbReference type="EMBL" id="GAA4401756.1"/>
    </source>
</evidence>
<feature type="region of interest" description="Disordered" evidence="1">
    <location>
        <begin position="156"/>
        <end position="183"/>
    </location>
</feature>
<keyword evidence="5" id="KW-1185">Reference proteome</keyword>
<dbReference type="InterPro" id="IPR019554">
    <property type="entry name" value="Soluble_ligand-bd"/>
</dbReference>
<comment type="caution">
    <text evidence="4">The sequence shown here is derived from an EMBL/GenBank/DDBJ whole genome shotgun (WGS) entry which is preliminary data.</text>
</comment>
<protein>
    <recommendedName>
        <fullName evidence="3">Soluble ligand binding domain-containing protein</fullName>
    </recommendedName>
</protein>
<dbReference type="InterPro" id="IPR010994">
    <property type="entry name" value="RuvA_2-like"/>
</dbReference>
<evidence type="ECO:0000313" key="5">
    <source>
        <dbReference type="Proteomes" id="UP001500945"/>
    </source>
</evidence>
<accession>A0ABP8K7W1</accession>
<gene>
    <name evidence="4" type="ORF">GCM10023168_11680</name>
</gene>
<dbReference type="Gene3D" id="3.10.560.10">
    <property type="entry name" value="Outer membrane lipoprotein wza domain like"/>
    <property type="match status" value="1"/>
</dbReference>
<dbReference type="PANTHER" id="PTHR21180:SF32">
    <property type="entry name" value="ENDONUCLEASE_EXONUCLEASE_PHOSPHATASE FAMILY DOMAIN-CONTAINING PROTEIN 1"/>
    <property type="match status" value="1"/>
</dbReference>
<name>A0ABP8K7W1_9MICO</name>
<dbReference type="SUPFAM" id="SSF142984">
    <property type="entry name" value="Nqo1 middle domain-like"/>
    <property type="match status" value="1"/>
</dbReference>
<reference evidence="5" key="1">
    <citation type="journal article" date="2019" name="Int. J. Syst. Evol. Microbiol.">
        <title>The Global Catalogue of Microorganisms (GCM) 10K type strain sequencing project: providing services to taxonomists for standard genome sequencing and annotation.</title>
        <authorList>
            <consortium name="The Broad Institute Genomics Platform"/>
            <consortium name="The Broad Institute Genome Sequencing Center for Infectious Disease"/>
            <person name="Wu L."/>
            <person name="Ma J."/>
        </authorList>
    </citation>
    <scope>NUCLEOTIDE SEQUENCE [LARGE SCALE GENOMIC DNA]</scope>
    <source>
        <strain evidence="5">JCM 17809</strain>
    </source>
</reference>
<feature type="region of interest" description="Disordered" evidence="1">
    <location>
        <begin position="1"/>
        <end position="65"/>
    </location>
</feature>
<dbReference type="SUPFAM" id="SSF47781">
    <property type="entry name" value="RuvA domain 2-like"/>
    <property type="match status" value="1"/>
</dbReference>
<dbReference type="Proteomes" id="UP001500945">
    <property type="component" value="Unassembled WGS sequence"/>
</dbReference>
<dbReference type="PANTHER" id="PTHR21180">
    <property type="entry name" value="ENDONUCLEASE/EXONUCLEASE/PHOSPHATASE FAMILY DOMAIN-CONTAINING PROTEIN 1"/>
    <property type="match status" value="1"/>
</dbReference>
<dbReference type="InterPro" id="IPR051675">
    <property type="entry name" value="Endo/Exo/Phosphatase_dom_1"/>
</dbReference>
<dbReference type="EMBL" id="BAABGM010000007">
    <property type="protein sequence ID" value="GAA4401756.1"/>
    <property type="molecule type" value="Genomic_DNA"/>
</dbReference>
<keyword evidence="2" id="KW-1133">Transmembrane helix</keyword>
<keyword evidence="2" id="KW-0472">Membrane</keyword>
<feature type="compositionally biased region" description="Gly residues" evidence="1">
    <location>
        <begin position="165"/>
        <end position="183"/>
    </location>
</feature>
<dbReference type="Gene3D" id="1.10.150.320">
    <property type="entry name" value="Photosystem II 12 kDa extrinsic protein"/>
    <property type="match status" value="1"/>
</dbReference>
<evidence type="ECO:0000256" key="2">
    <source>
        <dbReference type="SAM" id="Phobius"/>
    </source>
</evidence>
<sequence length="338" mass="33252">MPTELDLAVEPAARRSGAPDNERRPPGRPHEGRPGRAVEQRPGHRRVDDRGEDVPRGSRHARVDGPRGWVRLPVALVGARWQPGRAAVLGVVVVAVLAVAVFGLRVAWARSAGEGTVIAPGGGSRAGPTGLAAGSVPVGVTPSAGGAVAGAVAPAPGAGPDASGAEGGPGRGTESGGAGGAAGGAAGRTAGVVVVHVVGQVRRPGVLELPIGSRVSEAVEAAGGPTKDADLARLNLARVLVDGEQVRVPAPGDPVDTGAVAGPGPGPVAPGGGAGGLVPLNTADLAALDTLPGVGPVLAQRIVDWRTAHGRFTSVDELGEVSGIGEKLLAQLTPLVRL</sequence>
<feature type="transmembrane region" description="Helical" evidence="2">
    <location>
        <begin position="86"/>
        <end position="108"/>
    </location>
</feature>
<feature type="compositionally biased region" description="Basic and acidic residues" evidence="1">
    <location>
        <begin position="20"/>
        <end position="65"/>
    </location>
</feature>
<evidence type="ECO:0000256" key="1">
    <source>
        <dbReference type="SAM" id="MobiDB-lite"/>
    </source>
</evidence>
<feature type="region of interest" description="Disordered" evidence="1">
    <location>
        <begin position="248"/>
        <end position="273"/>
    </location>
</feature>
<keyword evidence="2" id="KW-0812">Transmembrane</keyword>
<evidence type="ECO:0000259" key="3">
    <source>
        <dbReference type="Pfam" id="PF10531"/>
    </source>
</evidence>
<feature type="domain" description="Soluble ligand binding" evidence="3">
    <location>
        <begin position="194"/>
        <end position="248"/>
    </location>
</feature>
<proteinExistence type="predicted"/>
<dbReference type="Pfam" id="PF12836">
    <property type="entry name" value="HHH_3"/>
    <property type="match status" value="1"/>
</dbReference>
<dbReference type="Pfam" id="PF10531">
    <property type="entry name" value="SLBB"/>
    <property type="match status" value="1"/>
</dbReference>